<keyword evidence="2" id="KW-1185">Reference proteome</keyword>
<dbReference type="NCBIfam" id="NF003009">
    <property type="entry name" value="PRK03826.1"/>
    <property type="match status" value="1"/>
</dbReference>
<keyword evidence="1" id="KW-0378">Hydrolase</keyword>
<dbReference type="Gene3D" id="1.10.3210.10">
    <property type="entry name" value="Hypothetical protein af1432"/>
    <property type="match status" value="1"/>
</dbReference>
<sequence length="233" mass="26471">MNEENYNFFAMLNRLSLIERWSLMQCRQKENVCEHSYQVAIIVQALYYIRLNKLTAVTLPQIKLDLGELLQLALLHDATEVITGDLPTPVKYYNPELKQAYKVVEDIAAQRLLALLPPELQANYRPLILTGENTAAAGTLSEQQKLNRLFIKAADKISALIKCRQEAALGNQEFAAACSKTEQRIGELQLPEADYFVQHFVRAFSMSLDDLNHAALDAESKESVILQNEYRIE</sequence>
<reference evidence="1 2" key="1">
    <citation type="submission" date="2023-02" db="EMBL/GenBank/DDBJ databases">
        <title>Novel Oscillospiraceae bacterial genomes.</title>
        <authorList>
            <person name="Srinivasan S."/>
            <person name="Austin M.N."/>
            <person name="Fiedler T.L."/>
            <person name="Strenk S.M."/>
            <person name="Agnew K.J."/>
            <person name="Nagana Gowda G.A."/>
            <person name="Raftery D."/>
            <person name="Beamer M.A."/>
            <person name="Achilles S.L."/>
            <person name="Wiesenfeld H.C."/>
            <person name="Fredricks D.N."/>
            <person name="Hillier S.L."/>
        </authorList>
    </citation>
    <scope>NUCLEOTIDE SEQUENCE [LARGE SCALE GENOMIC DNA]</scope>
    <source>
        <strain evidence="1 2">CHIC02 1186E3-8</strain>
    </source>
</reference>
<dbReference type="Proteomes" id="UP001220478">
    <property type="component" value="Chromosome"/>
</dbReference>
<dbReference type="SUPFAM" id="SSF109604">
    <property type="entry name" value="HD-domain/PDEase-like"/>
    <property type="match status" value="1"/>
</dbReference>
<protein>
    <submittedName>
        <fullName evidence="1">5'-deoxynucleotidase</fullName>
        <ecNumber evidence="1">3.1.3.89</ecNumber>
    </submittedName>
</protein>
<organism evidence="1 2">
    <name type="scientific">Amygdalobacter indicium</name>
    <dbReference type="NCBI Taxonomy" id="3029272"/>
    <lineage>
        <taxon>Bacteria</taxon>
        <taxon>Bacillati</taxon>
        <taxon>Bacillota</taxon>
        <taxon>Clostridia</taxon>
        <taxon>Eubacteriales</taxon>
        <taxon>Oscillospiraceae</taxon>
        <taxon>Amygdalobacter</taxon>
    </lineage>
</organism>
<dbReference type="RefSeq" id="WP_315570405.1">
    <property type="nucleotide sequence ID" value="NZ_CP118866.1"/>
</dbReference>
<dbReference type="EC" id="3.1.3.89" evidence="1"/>
<dbReference type="Pfam" id="PF12917">
    <property type="entry name" value="YfbR-like"/>
    <property type="match status" value="1"/>
</dbReference>
<name>A0ABY8C6K9_9FIRM</name>
<dbReference type="GO" id="GO:0002953">
    <property type="term" value="F:5'-deoxynucleotidase activity"/>
    <property type="evidence" value="ECO:0007669"/>
    <property type="project" value="UniProtKB-EC"/>
</dbReference>
<dbReference type="EMBL" id="CP118868">
    <property type="protein sequence ID" value="WEG35087.1"/>
    <property type="molecule type" value="Genomic_DNA"/>
</dbReference>
<gene>
    <name evidence="1" type="primary">yfbR</name>
    <name evidence="1" type="ORF">PYS61_03865</name>
</gene>
<evidence type="ECO:0000313" key="1">
    <source>
        <dbReference type="EMBL" id="WEG35087.1"/>
    </source>
</evidence>
<proteinExistence type="predicted"/>
<accession>A0ABY8C6K9</accession>
<evidence type="ECO:0000313" key="2">
    <source>
        <dbReference type="Proteomes" id="UP001220478"/>
    </source>
</evidence>